<proteinExistence type="predicted"/>
<sequence>MIPPFKNEKKVAWFSEEPPLEITGFLIEKPSDLESLEKEKASFIALAADPLFIKNYEEALKKIDLPLIVLFSEKTSVKELFQVQEDFRRSVSFERPLKPKVLQKYLEALIKDPLLSNQAHISENLFERYKKSIPEKLLIIEEGLKKLENDFDQTVAKELQSEFHKGAGCSGSFGYMKAGKILSQMERKWVIFLQSGEQNEKEREKILKFLRNKFHELKGAYQYQN</sequence>
<dbReference type="Proteomes" id="UP000031552">
    <property type="component" value="Unassembled WGS sequence"/>
</dbReference>
<dbReference type="AlphaFoldDB" id="A0A090CXX0"/>
<dbReference type="GO" id="GO:0000160">
    <property type="term" value="P:phosphorelay signal transduction system"/>
    <property type="evidence" value="ECO:0007669"/>
    <property type="project" value="InterPro"/>
</dbReference>
<evidence type="ECO:0000313" key="2">
    <source>
        <dbReference type="Proteomes" id="UP000031552"/>
    </source>
</evidence>
<reference evidence="1" key="1">
    <citation type="submission" date="2013-12" db="EMBL/GenBank/DDBJ databases">
        <authorList>
            <person name="Linke B."/>
        </authorList>
    </citation>
    <scope>NUCLEOTIDE SEQUENCE [LARGE SCALE GENOMIC DNA]</scope>
    <source>
        <strain evidence="1">CRIB-18</strain>
    </source>
</reference>
<evidence type="ECO:0000313" key="1">
    <source>
        <dbReference type="EMBL" id="CDR33097.1"/>
    </source>
</evidence>
<gene>
    <name evidence="1" type="ORF">CSEC_0258</name>
</gene>
<dbReference type="EMBL" id="CCEJ010000001">
    <property type="protein sequence ID" value="CDR33097.1"/>
    <property type="molecule type" value="Genomic_DNA"/>
</dbReference>
<dbReference type="SUPFAM" id="SSF47226">
    <property type="entry name" value="Histidine-containing phosphotransfer domain, HPT domain"/>
    <property type="match status" value="1"/>
</dbReference>
<keyword evidence="2" id="KW-1185">Reference proteome</keyword>
<dbReference type="InterPro" id="IPR036641">
    <property type="entry name" value="HPT_dom_sf"/>
</dbReference>
<name>A0A090CXX0_9BACT</name>
<protein>
    <submittedName>
        <fullName evidence="1">Uncharacterized protein</fullName>
    </submittedName>
</protein>
<dbReference type="RefSeq" id="WP_041016589.1">
    <property type="nucleotide sequence ID" value="NZ_CCEJ010000001.1"/>
</dbReference>
<organism evidence="1 2">
    <name type="scientific">Candidatus Criblamydia sequanensis CRIB-18</name>
    <dbReference type="NCBI Taxonomy" id="1437425"/>
    <lineage>
        <taxon>Bacteria</taxon>
        <taxon>Pseudomonadati</taxon>
        <taxon>Chlamydiota</taxon>
        <taxon>Chlamydiia</taxon>
        <taxon>Parachlamydiales</taxon>
        <taxon>Candidatus Criblamydiaceae</taxon>
        <taxon>Candidatus Criblamydia</taxon>
    </lineage>
</organism>
<comment type="caution">
    <text evidence="1">The sequence shown here is derived from an EMBL/GenBank/DDBJ whole genome shotgun (WGS) entry which is preliminary data.</text>
</comment>
<accession>A0A090CXX0</accession>
<reference evidence="1" key="2">
    <citation type="submission" date="2014-09" db="EMBL/GenBank/DDBJ databases">
        <title>Criblamydia sequanensis harbors a mega-plasmid encoding arsenite resistance.</title>
        <authorList>
            <person name="Bertelli C."/>
            <person name="Goesmann A."/>
            <person name="Greub G."/>
        </authorList>
    </citation>
    <scope>NUCLEOTIDE SEQUENCE [LARGE SCALE GENOMIC DNA]</scope>
    <source>
        <strain evidence="1">CRIB-18</strain>
    </source>
</reference>